<dbReference type="Proteomes" id="UP000317977">
    <property type="component" value="Unassembled WGS sequence"/>
</dbReference>
<feature type="transmembrane region" description="Helical" evidence="8">
    <location>
        <begin position="492"/>
        <end position="513"/>
    </location>
</feature>
<dbReference type="PRINTS" id="PR00175">
    <property type="entry name" value="NAALASMPORT"/>
</dbReference>
<protein>
    <submittedName>
        <fullName evidence="10">Amino-acid carrier protein AlsT</fullName>
    </submittedName>
</protein>
<dbReference type="GO" id="GO:0005886">
    <property type="term" value="C:plasma membrane"/>
    <property type="evidence" value="ECO:0007669"/>
    <property type="project" value="UniProtKB-SubCell"/>
</dbReference>
<keyword evidence="7 8" id="KW-0472">Membrane</keyword>
<evidence type="ECO:0000256" key="5">
    <source>
        <dbReference type="ARBA" id="ARBA00022692"/>
    </source>
</evidence>
<feature type="transmembrane region" description="Helical" evidence="8">
    <location>
        <begin position="189"/>
        <end position="206"/>
    </location>
</feature>
<feature type="transmembrane region" description="Helical" evidence="8">
    <location>
        <begin position="519"/>
        <end position="539"/>
    </location>
</feature>
<dbReference type="NCBIfam" id="TIGR00835">
    <property type="entry name" value="agcS"/>
    <property type="match status" value="1"/>
</dbReference>
<feature type="signal peptide" evidence="9">
    <location>
        <begin position="1"/>
        <end position="30"/>
    </location>
</feature>
<keyword evidence="6 8" id="KW-1133">Transmembrane helix</keyword>
<dbReference type="EMBL" id="SJPX01000001">
    <property type="protein sequence ID" value="TWU57217.1"/>
    <property type="molecule type" value="Genomic_DNA"/>
</dbReference>
<dbReference type="PANTHER" id="PTHR30330">
    <property type="entry name" value="AGSS FAMILY TRANSPORTER, SODIUM-ALANINE"/>
    <property type="match status" value="1"/>
</dbReference>
<dbReference type="Gene3D" id="1.20.1740.10">
    <property type="entry name" value="Amino acid/polyamine transporter I"/>
    <property type="match status" value="1"/>
</dbReference>
<feature type="transmembrane region" description="Helical" evidence="8">
    <location>
        <begin position="287"/>
        <end position="305"/>
    </location>
</feature>
<dbReference type="Pfam" id="PF01235">
    <property type="entry name" value="Na_Ala_symp"/>
    <property type="match status" value="1"/>
</dbReference>
<keyword evidence="5 8" id="KW-0812">Transmembrane</keyword>
<name>A0A5C6F9T5_9BACT</name>
<reference evidence="10 11" key="1">
    <citation type="submission" date="2019-02" db="EMBL/GenBank/DDBJ databases">
        <title>Deep-cultivation of Planctomycetes and their phenomic and genomic characterization uncovers novel biology.</title>
        <authorList>
            <person name="Wiegand S."/>
            <person name="Jogler M."/>
            <person name="Boedeker C."/>
            <person name="Pinto D."/>
            <person name="Vollmers J."/>
            <person name="Rivas-Marin E."/>
            <person name="Kohn T."/>
            <person name="Peeters S.H."/>
            <person name="Heuer A."/>
            <person name="Rast P."/>
            <person name="Oberbeckmann S."/>
            <person name="Bunk B."/>
            <person name="Jeske O."/>
            <person name="Meyerdierks A."/>
            <person name="Storesund J.E."/>
            <person name="Kallscheuer N."/>
            <person name="Luecker S."/>
            <person name="Lage O.M."/>
            <person name="Pohl T."/>
            <person name="Merkel B.J."/>
            <person name="Hornburger P."/>
            <person name="Mueller R.-W."/>
            <person name="Bruemmer F."/>
            <person name="Labrenz M."/>
            <person name="Spormann A.M."/>
            <person name="Op Den Camp H."/>
            <person name="Overmann J."/>
            <person name="Amann R."/>
            <person name="Jetten M.S.M."/>
            <person name="Mascher T."/>
            <person name="Medema M.H."/>
            <person name="Devos D.P."/>
            <person name="Kaster A.-K."/>
            <person name="Ovreas L."/>
            <person name="Rohde M."/>
            <person name="Galperin M.Y."/>
            <person name="Jogler C."/>
        </authorList>
    </citation>
    <scope>NUCLEOTIDE SEQUENCE [LARGE SCALE GENOMIC DNA]</scope>
    <source>
        <strain evidence="10 11">Poly59</strain>
    </source>
</reference>
<evidence type="ECO:0000256" key="4">
    <source>
        <dbReference type="ARBA" id="ARBA00022475"/>
    </source>
</evidence>
<evidence type="ECO:0000256" key="8">
    <source>
        <dbReference type="RuleBase" id="RU363064"/>
    </source>
</evidence>
<evidence type="ECO:0000313" key="11">
    <source>
        <dbReference type="Proteomes" id="UP000317977"/>
    </source>
</evidence>
<comment type="similarity">
    <text evidence="2 8">Belongs to the alanine or glycine:cation symporter (AGCS) (TC 2.A.25) family.</text>
</comment>
<evidence type="ECO:0000256" key="6">
    <source>
        <dbReference type="ARBA" id="ARBA00022989"/>
    </source>
</evidence>
<feature type="transmembrane region" description="Helical" evidence="8">
    <location>
        <begin position="113"/>
        <end position="136"/>
    </location>
</feature>
<evidence type="ECO:0000256" key="7">
    <source>
        <dbReference type="ARBA" id="ARBA00023136"/>
    </source>
</evidence>
<keyword evidence="9" id="KW-0732">Signal</keyword>
<evidence type="ECO:0000313" key="10">
    <source>
        <dbReference type="EMBL" id="TWU57217.1"/>
    </source>
</evidence>
<dbReference type="AlphaFoldDB" id="A0A5C6F9T5"/>
<dbReference type="PANTHER" id="PTHR30330:SF3">
    <property type="entry name" value="TRANSCRIPTIONAL REGULATOR, LRP FAMILY"/>
    <property type="match status" value="1"/>
</dbReference>
<gene>
    <name evidence="10" type="primary">alsT</name>
    <name evidence="10" type="ORF">Poly59_01230</name>
</gene>
<dbReference type="OrthoDB" id="9804874at2"/>
<keyword evidence="3 8" id="KW-0813">Transport</keyword>
<dbReference type="GO" id="GO:0005283">
    <property type="term" value="F:amino acid:sodium symporter activity"/>
    <property type="evidence" value="ECO:0007669"/>
    <property type="project" value="InterPro"/>
</dbReference>
<accession>A0A5C6F9T5</accession>
<evidence type="ECO:0000256" key="9">
    <source>
        <dbReference type="SAM" id="SignalP"/>
    </source>
</evidence>
<keyword evidence="11" id="KW-1185">Reference proteome</keyword>
<dbReference type="RefSeq" id="WP_146532152.1">
    <property type="nucleotide sequence ID" value="NZ_SJPX01000001.1"/>
</dbReference>
<dbReference type="InterPro" id="IPR001463">
    <property type="entry name" value="Na/Ala_symport"/>
</dbReference>
<feature type="chain" id="PRO_5023130995" evidence="9">
    <location>
        <begin position="31"/>
        <end position="563"/>
    </location>
</feature>
<comment type="caution">
    <text evidence="10">The sequence shown here is derived from an EMBL/GenBank/DDBJ whole genome shotgun (WGS) entry which is preliminary data.</text>
</comment>
<feature type="transmembrane region" description="Helical" evidence="8">
    <location>
        <begin position="457"/>
        <end position="477"/>
    </location>
</feature>
<feature type="transmembrane region" description="Helical" evidence="8">
    <location>
        <begin position="246"/>
        <end position="266"/>
    </location>
</feature>
<evidence type="ECO:0000256" key="3">
    <source>
        <dbReference type="ARBA" id="ARBA00022448"/>
    </source>
</evidence>
<evidence type="ECO:0000256" key="2">
    <source>
        <dbReference type="ARBA" id="ARBA00009261"/>
    </source>
</evidence>
<keyword evidence="8" id="KW-0769">Symport</keyword>
<feature type="transmembrane region" description="Helical" evidence="8">
    <location>
        <begin position="405"/>
        <end position="425"/>
    </location>
</feature>
<feature type="transmembrane region" description="Helical" evidence="8">
    <location>
        <begin position="84"/>
        <end position="101"/>
    </location>
</feature>
<organism evidence="10 11">
    <name type="scientific">Rubripirellula reticaptiva</name>
    <dbReference type="NCBI Taxonomy" id="2528013"/>
    <lineage>
        <taxon>Bacteria</taxon>
        <taxon>Pseudomonadati</taxon>
        <taxon>Planctomycetota</taxon>
        <taxon>Planctomycetia</taxon>
        <taxon>Pirellulales</taxon>
        <taxon>Pirellulaceae</taxon>
        <taxon>Rubripirellula</taxon>
    </lineage>
</organism>
<feature type="transmembrane region" description="Helical" evidence="8">
    <location>
        <begin position="311"/>
        <end position="331"/>
    </location>
</feature>
<keyword evidence="4 8" id="KW-1003">Cell membrane</keyword>
<sequence length="563" mass="59605" precursor="true">MPTLSRLSLRASCLAVPVLAVFLLPAVTLAQSDSPTDPGADVAQVSEVVGDALESEDPGSVSELEASDQSELPVTLSKQIDNAFGTYVVGPTAAVIFYGFGSETWLGTKIPFVVVWLLFGAIFLTLKMGFINFRAFRHAIDLTRGAYDNPDEPGEVSHFQALAAALSATVGLGNIAGVAIAIGTGGPGATLWIIMIGFLGMTSKFAECTLGQLYRVTDTDGHVLGGPMRYLRTGLADVGYAGLGRILAVVFMLLCIGASFGGGNAFQIGQSLEAIRGDIPILQTHPVVYGLLMAFLVGIVIVGGIKSIGAVAGKVVPFMCLAYVMAALYILAKNYAAVPSAVVLIVTEAFTPQAAYGGFLGVLVIGIKRAVFSNEAGVGSAAIVHSAAKTDEPVSEGIVALLEPFIDTVVVCTITALVVVVTGAYNAPELGAAIEADQGAKITLYAFANGGHAWFRYILYFAVVLFAYSTCISWSYYGERCWVELFGERTSVIYKLLFLLFTVLGSVITRGNILDFSDLMILGMSFPNLLGVFLLSGVVKRQLDSYWKRYKSGEIKRVDVPKS</sequence>
<proteinExistence type="inferred from homology"/>
<comment type="subcellular location">
    <subcellularLocation>
        <location evidence="1 8">Cell membrane</location>
        <topology evidence="1 8">Multi-pass membrane protein</topology>
    </subcellularLocation>
</comment>
<evidence type="ECO:0000256" key="1">
    <source>
        <dbReference type="ARBA" id="ARBA00004651"/>
    </source>
</evidence>